<proteinExistence type="predicted"/>
<keyword evidence="3" id="KW-1185">Reference proteome</keyword>
<sequence>MDWSAYRNLFDLAGQALDGRGGFRPALGDGSHLVRHTREGDDKFKARNALATYENHMRQACDRFAAFLGRRKPQRQGTDAPLVQAMLADADLAGRDLDSFWRQFAQQAAARGSMLLVVDRLATNQAPTLSAQQRLRALPYVRAAYPEAIDAYQLDAFGGAFEQVTLSGMEFVDGVLREVRRDYDTTSWRLRVRRTEAGGRSLLDEWDVFSEGEHGFGACPVLAFTEDGSSFPCLGRFTQIADLSRDLFNLRSELREILRAQTFSLLTLQVPEGSDGADVAKTVAATVGTHSMMVYQGERPGFIAPDPGPVESYMAAIAAVRKEIARVAMDDAVSSSGQAESGLSRRMRFDALNAALSRFSLNLQALELRMWTLFHRALGTENRVTVSWPSDYTLADVASELDILALMQATGMPEAVLTEKRRAIVASEFDAAADATKAALQAAIDEAGQAGSGPAPADNPTDNPPGSTGA</sequence>
<dbReference type="RefSeq" id="WP_182662268.1">
    <property type="nucleotide sequence ID" value="NZ_JACIVI010000001.1"/>
</dbReference>
<protein>
    <recommendedName>
        <fullName evidence="4">Phage portal protein</fullName>
    </recommendedName>
</protein>
<feature type="compositionally biased region" description="Low complexity" evidence="1">
    <location>
        <begin position="453"/>
        <end position="470"/>
    </location>
</feature>
<name>A0A839HQZ3_9BURK</name>
<reference evidence="2 3" key="1">
    <citation type="submission" date="2020-08" db="EMBL/GenBank/DDBJ databases">
        <title>Aquariorum lacteus gen. nov., sp. nov., a new member of the family Comamonadaceae, isolated from freshwater aquarium.</title>
        <authorList>
            <person name="Chun S.-J."/>
        </authorList>
    </citation>
    <scope>NUCLEOTIDE SEQUENCE [LARGE SCALE GENOMIC DNA]</scope>
    <source>
        <strain evidence="2 3">SJAQ100</strain>
    </source>
</reference>
<accession>A0A839HQZ3</accession>
<gene>
    <name evidence="2" type="ORF">H4F90_05650</name>
</gene>
<dbReference type="EMBL" id="JACIVI010000001">
    <property type="protein sequence ID" value="MBB1161461.1"/>
    <property type="molecule type" value="Genomic_DNA"/>
</dbReference>
<evidence type="ECO:0000313" key="2">
    <source>
        <dbReference type="EMBL" id="MBB1161461.1"/>
    </source>
</evidence>
<evidence type="ECO:0000256" key="1">
    <source>
        <dbReference type="SAM" id="MobiDB-lite"/>
    </source>
</evidence>
<feature type="region of interest" description="Disordered" evidence="1">
    <location>
        <begin position="444"/>
        <end position="470"/>
    </location>
</feature>
<comment type="caution">
    <text evidence="2">The sequence shown here is derived from an EMBL/GenBank/DDBJ whole genome shotgun (WGS) entry which is preliminary data.</text>
</comment>
<dbReference type="Proteomes" id="UP000586093">
    <property type="component" value="Unassembled WGS sequence"/>
</dbReference>
<organism evidence="2 3">
    <name type="scientific">Aquariibacter albus</name>
    <dbReference type="NCBI Taxonomy" id="2759899"/>
    <lineage>
        <taxon>Bacteria</taxon>
        <taxon>Pseudomonadati</taxon>
        <taxon>Pseudomonadota</taxon>
        <taxon>Betaproteobacteria</taxon>
        <taxon>Burkholderiales</taxon>
        <taxon>Sphaerotilaceae</taxon>
        <taxon>Aquariibacter</taxon>
    </lineage>
</organism>
<evidence type="ECO:0008006" key="4">
    <source>
        <dbReference type="Google" id="ProtNLM"/>
    </source>
</evidence>
<dbReference type="AlphaFoldDB" id="A0A839HQZ3"/>
<evidence type="ECO:0000313" key="3">
    <source>
        <dbReference type="Proteomes" id="UP000586093"/>
    </source>
</evidence>